<name>A0A917MFN1_9SPHI</name>
<dbReference type="Pfam" id="PF13378">
    <property type="entry name" value="MR_MLE_C"/>
    <property type="match status" value="1"/>
</dbReference>
<feature type="domain" description="Mandelate racemase/muconate lactonizing enzyme C-terminal" evidence="1">
    <location>
        <begin position="156"/>
        <end position="256"/>
    </location>
</feature>
<reference evidence="2" key="1">
    <citation type="journal article" date="2014" name="Int. J. Syst. Evol. Microbiol.">
        <title>Complete genome sequence of Corynebacterium casei LMG S-19264T (=DSM 44701T), isolated from a smear-ripened cheese.</title>
        <authorList>
            <consortium name="US DOE Joint Genome Institute (JGI-PGF)"/>
            <person name="Walter F."/>
            <person name="Albersmeier A."/>
            <person name="Kalinowski J."/>
            <person name="Ruckert C."/>
        </authorList>
    </citation>
    <scope>NUCLEOTIDE SEQUENCE</scope>
    <source>
        <strain evidence="2">CGMCC 1.12195</strain>
    </source>
</reference>
<organism evidence="2 3">
    <name type="scientific">Parapedobacter pyrenivorans</name>
    <dbReference type="NCBI Taxonomy" id="1305674"/>
    <lineage>
        <taxon>Bacteria</taxon>
        <taxon>Pseudomonadati</taxon>
        <taxon>Bacteroidota</taxon>
        <taxon>Sphingobacteriia</taxon>
        <taxon>Sphingobacteriales</taxon>
        <taxon>Sphingobacteriaceae</taxon>
        <taxon>Parapedobacter</taxon>
    </lineage>
</organism>
<sequence length="403" mass="43709">MDSNRNTKINSNMKIESVDFFYLRMPEVLDIGDGSQDATLVRVRAGGLEGWGECEAAPLPTIAAYVCPMSHSACKPVSYGVEGMPLNEPEDIRKIGQKVHAHSFDLLQADHTLSGIDIALWDLLGKKLGEPVYRLLGYKRAYPKTPYASQLFGDTPELTYEKAVQSRASGYRAVKFGWGPIGRDSAAVDAAHFRAAREGLGADAYLMIDLGTVWGEDVAVARERLAALKDVNAYWLEEPFTNMALGPYSKLAKSEPRVRLAAGEGCNNYVQAAAMLDYAELGFIQIDTGRIGGITPAKRVADDAAAKGITYVNHTFTSHLALSASLQPYAGVKEDVICEYPVEPKQLALDITTNKILPDENGQIVVPDAPGLGVDVQLEALKDYVVDAEIRIGGSLIYQTPAI</sequence>
<dbReference type="EMBL" id="BMER01000006">
    <property type="protein sequence ID" value="GGH03450.1"/>
    <property type="molecule type" value="Genomic_DNA"/>
</dbReference>
<evidence type="ECO:0000313" key="2">
    <source>
        <dbReference type="EMBL" id="GGH03450.1"/>
    </source>
</evidence>
<dbReference type="GO" id="GO:0016854">
    <property type="term" value="F:racemase and epimerase activity"/>
    <property type="evidence" value="ECO:0007669"/>
    <property type="project" value="UniProtKB-ARBA"/>
</dbReference>
<accession>A0A917MFN1</accession>
<reference evidence="2" key="2">
    <citation type="submission" date="2020-09" db="EMBL/GenBank/DDBJ databases">
        <authorList>
            <person name="Sun Q."/>
            <person name="Zhou Y."/>
        </authorList>
    </citation>
    <scope>NUCLEOTIDE SEQUENCE</scope>
    <source>
        <strain evidence="2">CGMCC 1.12195</strain>
    </source>
</reference>
<keyword evidence="3" id="KW-1185">Reference proteome</keyword>
<dbReference type="SUPFAM" id="SSF54826">
    <property type="entry name" value="Enolase N-terminal domain-like"/>
    <property type="match status" value="1"/>
</dbReference>
<dbReference type="PANTHER" id="PTHR48080">
    <property type="entry name" value="D-GALACTONATE DEHYDRATASE-RELATED"/>
    <property type="match status" value="1"/>
</dbReference>
<dbReference type="SMART" id="SM00922">
    <property type="entry name" value="MR_MLE"/>
    <property type="match status" value="1"/>
</dbReference>
<gene>
    <name evidence="2" type="ORF">GCM10007415_44570</name>
</gene>
<protein>
    <submittedName>
        <fullName evidence="2">Mandelate racemase</fullName>
    </submittedName>
</protein>
<dbReference type="SUPFAM" id="SSF51604">
    <property type="entry name" value="Enolase C-terminal domain-like"/>
    <property type="match status" value="1"/>
</dbReference>
<dbReference type="InterPro" id="IPR029065">
    <property type="entry name" value="Enolase_C-like"/>
</dbReference>
<evidence type="ECO:0000259" key="1">
    <source>
        <dbReference type="SMART" id="SM00922"/>
    </source>
</evidence>
<dbReference type="Pfam" id="PF02746">
    <property type="entry name" value="MR_MLE_N"/>
    <property type="match status" value="1"/>
</dbReference>
<dbReference type="InterPro" id="IPR036849">
    <property type="entry name" value="Enolase-like_C_sf"/>
</dbReference>
<proteinExistence type="predicted"/>
<comment type="caution">
    <text evidence="2">The sequence shown here is derived from an EMBL/GenBank/DDBJ whole genome shotgun (WGS) entry which is preliminary data.</text>
</comment>
<dbReference type="InterPro" id="IPR029017">
    <property type="entry name" value="Enolase-like_N"/>
</dbReference>
<dbReference type="AlphaFoldDB" id="A0A917MFN1"/>
<dbReference type="SFLD" id="SFLDS00001">
    <property type="entry name" value="Enolase"/>
    <property type="match status" value="1"/>
</dbReference>
<dbReference type="Gene3D" id="3.20.20.120">
    <property type="entry name" value="Enolase-like C-terminal domain"/>
    <property type="match status" value="1"/>
</dbReference>
<dbReference type="InterPro" id="IPR013341">
    <property type="entry name" value="Mandelate_racemase_N_dom"/>
</dbReference>
<dbReference type="Proteomes" id="UP000660862">
    <property type="component" value="Unassembled WGS sequence"/>
</dbReference>
<dbReference type="CDD" id="cd03316">
    <property type="entry name" value="MR_like"/>
    <property type="match status" value="1"/>
</dbReference>
<evidence type="ECO:0000313" key="3">
    <source>
        <dbReference type="Proteomes" id="UP000660862"/>
    </source>
</evidence>
<dbReference type="InterPro" id="IPR034593">
    <property type="entry name" value="DgoD-like"/>
</dbReference>
<dbReference type="Gene3D" id="3.30.390.10">
    <property type="entry name" value="Enolase-like, N-terminal domain"/>
    <property type="match status" value="1"/>
</dbReference>
<dbReference type="InterPro" id="IPR013342">
    <property type="entry name" value="Mandelate_racemase_C"/>
</dbReference>